<dbReference type="PANTHER" id="PTHR12000:SF42">
    <property type="entry name" value="LEGUMAIN"/>
    <property type="match status" value="1"/>
</dbReference>
<keyword evidence="2" id="KW-0812">Transmembrane</keyword>
<dbReference type="GO" id="GO:0005773">
    <property type="term" value="C:vacuole"/>
    <property type="evidence" value="ECO:0007669"/>
    <property type="project" value="GOC"/>
</dbReference>
<dbReference type="EMBL" id="HACA01003996">
    <property type="protein sequence ID" value="CDW21357.1"/>
    <property type="molecule type" value="Transcribed_RNA"/>
</dbReference>
<dbReference type="PRINTS" id="PR00776">
    <property type="entry name" value="HEMOGLOBNASE"/>
</dbReference>
<evidence type="ECO:0000256" key="2">
    <source>
        <dbReference type="SAM" id="Phobius"/>
    </source>
</evidence>
<accession>A0A0K2T706</accession>
<dbReference type="GO" id="GO:0006624">
    <property type="term" value="P:vacuolar protein processing"/>
    <property type="evidence" value="ECO:0007669"/>
    <property type="project" value="TreeGrafter"/>
</dbReference>
<dbReference type="OrthoDB" id="9995590at2759"/>
<feature type="transmembrane region" description="Helical" evidence="2">
    <location>
        <begin position="15"/>
        <end position="36"/>
    </location>
</feature>
<keyword evidence="2" id="KW-0472">Membrane</keyword>
<name>A0A0K2T706_LEPSM</name>
<protein>
    <submittedName>
        <fullName evidence="3">Legumainlike [Aplysia californica]</fullName>
    </submittedName>
</protein>
<dbReference type="AlphaFoldDB" id="A0A0K2T706"/>
<proteinExistence type="inferred from homology"/>
<dbReference type="PANTHER" id="PTHR12000">
    <property type="entry name" value="HEMOGLOBINASE FAMILY MEMBER"/>
    <property type="match status" value="1"/>
</dbReference>
<dbReference type="GO" id="GO:0004197">
    <property type="term" value="F:cysteine-type endopeptidase activity"/>
    <property type="evidence" value="ECO:0007669"/>
    <property type="project" value="TreeGrafter"/>
</dbReference>
<dbReference type="GO" id="GO:0051603">
    <property type="term" value="P:proteolysis involved in protein catabolic process"/>
    <property type="evidence" value="ECO:0007669"/>
    <property type="project" value="TreeGrafter"/>
</dbReference>
<keyword evidence="2" id="KW-1133">Transmembrane helix</keyword>
<dbReference type="Pfam" id="PF01650">
    <property type="entry name" value="Peptidase_C13"/>
    <property type="match status" value="1"/>
</dbReference>
<organism evidence="3">
    <name type="scientific">Lepeophtheirus salmonis</name>
    <name type="common">Salmon louse</name>
    <name type="synonym">Caligus salmonis</name>
    <dbReference type="NCBI Taxonomy" id="72036"/>
    <lineage>
        <taxon>Eukaryota</taxon>
        <taxon>Metazoa</taxon>
        <taxon>Ecdysozoa</taxon>
        <taxon>Arthropoda</taxon>
        <taxon>Crustacea</taxon>
        <taxon>Multicrustacea</taxon>
        <taxon>Hexanauplia</taxon>
        <taxon>Copepoda</taxon>
        <taxon>Siphonostomatoida</taxon>
        <taxon>Caligidae</taxon>
        <taxon>Lepeophtheirus</taxon>
    </lineage>
</organism>
<reference evidence="3" key="1">
    <citation type="submission" date="2014-05" db="EMBL/GenBank/DDBJ databases">
        <authorList>
            <person name="Chronopoulou M."/>
        </authorList>
    </citation>
    <scope>NUCLEOTIDE SEQUENCE</scope>
    <source>
        <tissue evidence="3">Whole organism</tissue>
    </source>
</reference>
<dbReference type="Gene3D" id="3.40.50.1460">
    <property type="match status" value="1"/>
</dbReference>
<sequence>MYLYIFHLSNMCKSIILIPLTLTMALFSILYFANFLHTIKKGTSWVLLVAGSNGWHNYRHQSDICHAYQIVRNHGTHSDNIIVMMYDDIAFNKLNPTPGVLINKPHGPNVYEGIKADYTRKNVRPDIFIKVLEGTNPGVGSQKVIDSGPQDRIFLYFADHGAPGILGFNSHVLQANELIEAVERMHKKKRFDKMVFYVEIPVRLAQCLQTFFLNMSMSTQ</sequence>
<dbReference type="InterPro" id="IPR001096">
    <property type="entry name" value="Peptidase_C13"/>
</dbReference>
<comment type="similarity">
    <text evidence="1">Belongs to the peptidase C13 family.</text>
</comment>
<evidence type="ECO:0000256" key="1">
    <source>
        <dbReference type="ARBA" id="ARBA00009941"/>
    </source>
</evidence>
<evidence type="ECO:0000313" key="3">
    <source>
        <dbReference type="EMBL" id="CDW21357.1"/>
    </source>
</evidence>